<gene>
    <name evidence="3" type="ORF">DYB36_012128</name>
</gene>
<evidence type="ECO:0000313" key="4">
    <source>
        <dbReference type="Proteomes" id="UP000265427"/>
    </source>
</evidence>
<feature type="compositionally biased region" description="Low complexity" evidence="1">
    <location>
        <begin position="164"/>
        <end position="199"/>
    </location>
</feature>
<protein>
    <submittedName>
        <fullName evidence="3">Uncharacterized protein</fullName>
    </submittedName>
</protein>
<feature type="region of interest" description="Disordered" evidence="1">
    <location>
        <begin position="152"/>
        <end position="204"/>
    </location>
</feature>
<name>A0A397BFV7_APHAT</name>
<dbReference type="EMBL" id="QUSZ01003704">
    <property type="protein sequence ID" value="RHY17459.1"/>
    <property type="molecule type" value="Genomic_DNA"/>
</dbReference>
<dbReference type="Proteomes" id="UP000265427">
    <property type="component" value="Unassembled WGS sequence"/>
</dbReference>
<feature type="compositionally biased region" description="Acidic residues" evidence="1">
    <location>
        <begin position="308"/>
        <end position="318"/>
    </location>
</feature>
<feature type="transmembrane region" description="Helical" evidence="2">
    <location>
        <begin position="208"/>
        <end position="234"/>
    </location>
</feature>
<organism evidence="3 4">
    <name type="scientific">Aphanomyces astaci</name>
    <name type="common">Crayfish plague agent</name>
    <dbReference type="NCBI Taxonomy" id="112090"/>
    <lineage>
        <taxon>Eukaryota</taxon>
        <taxon>Sar</taxon>
        <taxon>Stramenopiles</taxon>
        <taxon>Oomycota</taxon>
        <taxon>Saprolegniomycetes</taxon>
        <taxon>Saprolegniales</taxon>
        <taxon>Verrucalvaceae</taxon>
        <taxon>Aphanomyces</taxon>
    </lineage>
</organism>
<evidence type="ECO:0000256" key="2">
    <source>
        <dbReference type="SAM" id="Phobius"/>
    </source>
</evidence>
<reference evidence="3 4" key="1">
    <citation type="submission" date="2018-08" db="EMBL/GenBank/DDBJ databases">
        <title>Aphanomyces genome sequencing and annotation.</title>
        <authorList>
            <person name="Minardi D."/>
            <person name="Oidtmann B."/>
            <person name="Van Der Giezen M."/>
            <person name="Studholme D.J."/>
        </authorList>
    </citation>
    <scope>NUCLEOTIDE SEQUENCE [LARGE SCALE GENOMIC DNA]</scope>
    <source>
        <strain evidence="3 4">Kv</strain>
    </source>
</reference>
<keyword evidence="2" id="KW-0812">Transmembrane</keyword>
<feature type="compositionally biased region" description="Low complexity" evidence="1">
    <location>
        <begin position="282"/>
        <end position="307"/>
    </location>
</feature>
<comment type="caution">
    <text evidence="3">The sequence shown here is derived from an EMBL/GenBank/DDBJ whole genome shotgun (WGS) entry which is preliminary data.</text>
</comment>
<feature type="region of interest" description="Disordered" evidence="1">
    <location>
        <begin position="242"/>
        <end position="261"/>
    </location>
</feature>
<dbReference type="AlphaFoldDB" id="A0A397BFV7"/>
<dbReference type="VEuPathDB" id="FungiDB:H257_10302"/>
<proteinExistence type="predicted"/>
<evidence type="ECO:0000313" key="3">
    <source>
        <dbReference type="EMBL" id="RHY17459.1"/>
    </source>
</evidence>
<sequence>MSANYNCTTARGEVPSVVGSLALDIHNAIVSLLFAATVSSAAKKGTFPALDKKNPVCTFAVDKIRIKGDREAGAAKFYKKSKACKGPQGYAIQDCQLKKCQCRKFHTHVDVSTNVVTTWAECMPKIKDATECVGADYRYCQNLLRGKDPLSKSAAGSTKYGRNASDAASSSSSSTSNSKASSAESKSLTSGSTASSINSTDKKANDTASFPVVAVVLVSVGVIGAVLGGTWLVVSKKKASKSTTTMGVHGGGGGGKNKAANDLEFDDFEEDHKDLYTDAQSTTAAVHTVAPPARTHSTGSISSVSSSDESDDDDDATEDAAHLDSWTSYSKK</sequence>
<accession>A0A397BFV7</accession>
<feature type="region of interest" description="Disordered" evidence="1">
    <location>
        <begin position="282"/>
        <end position="332"/>
    </location>
</feature>
<keyword evidence="2" id="KW-0472">Membrane</keyword>
<keyword evidence="2" id="KW-1133">Transmembrane helix</keyword>
<evidence type="ECO:0000256" key="1">
    <source>
        <dbReference type="SAM" id="MobiDB-lite"/>
    </source>
</evidence>